<evidence type="ECO:0000259" key="4">
    <source>
        <dbReference type="Pfam" id="PF07995"/>
    </source>
</evidence>
<dbReference type="PANTHER" id="PTHR19328">
    <property type="entry name" value="HEDGEHOG-INTERACTING PROTEIN"/>
    <property type="match status" value="1"/>
</dbReference>
<evidence type="ECO:0008006" key="7">
    <source>
        <dbReference type="Google" id="ProtNLM"/>
    </source>
</evidence>
<dbReference type="Gene3D" id="2.120.10.30">
    <property type="entry name" value="TolB, C-terminal domain"/>
    <property type="match status" value="1"/>
</dbReference>
<feature type="chain" id="PRO_5010271493" description="PEP-CTERM protein-sorting domain-containing protein" evidence="2">
    <location>
        <begin position="25"/>
        <end position="424"/>
    </location>
</feature>
<evidence type="ECO:0000256" key="2">
    <source>
        <dbReference type="SAM" id="SignalP"/>
    </source>
</evidence>
<dbReference type="InterPro" id="IPR013424">
    <property type="entry name" value="Ice-binding_C"/>
</dbReference>
<dbReference type="OrthoDB" id="9770043at2"/>
<dbReference type="PANTHER" id="PTHR19328:SF75">
    <property type="entry name" value="ALDOSE SUGAR DEHYDROGENASE YLII"/>
    <property type="match status" value="1"/>
</dbReference>
<sequence>MIKSFSALLSVAFAATVCTQPALAQLQTQIVATGLDRPLFFTSPPEDSRLFIVEQGGLIKVLQNGTVLPTPFLDLSGSVNTEGERGLLGMAFDPDFASNRRFYVDYIDRTTLDTVVATYQVGTAQSNIADAASRQTVLTVQQPEFNNHKAGWIGFRPGESSNLYIATGDGGFRNDPENRAQNLSGNLGKILRVDVSADQSPGDPAQYGYTIPAGNIAGNNPDVAGINPEIYAYGLRNPFRNSFDRETGTFYIGDVGQNNREEIDIGVAGANYGWRKFEGTRLNFPDDPEIANHTPPIFEYNHTDAGASVIGGYVYHGSAIDGLEGTYFFADFVNDKVMSFLPADPNGTLMDRTAELLSPSGITGGITSFGEDAAGNLYLVSINGQVGMIAAIPEPASYAMMLAGMALLGLWVGRREKAAVPIRT</sequence>
<dbReference type="AlphaFoldDB" id="A0A1I4XIU0"/>
<dbReference type="InterPro" id="IPR011041">
    <property type="entry name" value="Quinoprot_gluc/sorb_DH_b-prop"/>
</dbReference>
<dbReference type="EMBL" id="FOVJ01000001">
    <property type="protein sequence ID" value="SFN25652.1"/>
    <property type="molecule type" value="Genomic_DNA"/>
</dbReference>
<keyword evidence="1" id="KW-0472">Membrane</keyword>
<evidence type="ECO:0000313" key="5">
    <source>
        <dbReference type="EMBL" id="SFN25652.1"/>
    </source>
</evidence>
<name>A0A1I4XIU0_9PROT</name>
<dbReference type="Pfam" id="PF07589">
    <property type="entry name" value="PEP-CTERM"/>
    <property type="match status" value="1"/>
</dbReference>
<keyword evidence="1" id="KW-1133">Transmembrane helix</keyword>
<dbReference type="NCBIfam" id="TIGR02595">
    <property type="entry name" value="PEP_CTERM"/>
    <property type="match status" value="1"/>
</dbReference>
<dbReference type="Proteomes" id="UP000183107">
    <property type="component" value="Unassembled WGS sequence"/>
</dbReference>
<keyword evidence="2" id="KW-0732">Signal</keyword>
<keyword evidence="6" id="KW-1185">Reference proteome</keyword>
<dbReference type="STRING" id="1266925.GCA_000619905_00733"/>
<dbReference type="InterPro" id="IPR011042">
    <property type="entry name" value="6-blade_b-propeller_TolB-like"/>
</dbReference>
<keyword evidence="1" id="KW-0812">Transmembrane</keyword>
<reference evidence="6" key="1">
    <citation type="submission" date="2016-10" db="EMBL/GenBank/DDBJ databases">
        <authorList>
            <person name="Varghese N."/>
        </authorList>
    </citation>
    <scope>NUCLEOTIDE SEQUENCE [LARGE SCALE GENOMIC DNA]</scope>
    <source>
        <strain evidence="6">Nsp8</strain>
    </source>
</reference>
<gene>
    <name evidence="5" type="ORF">SAMN05216386_0151</name>
</gene>
<protein>
    <recommendedName>
        <fullName evidence="7">PEP-CTERM protein-sorting domain-containing protein</fullName>
    </recommendedName>
</protein>
<evidence type="ECO:0000256" key="1">
    <source>
        <dbReference type="SAM" id="Phobius"/>
    </source>
</evidence>
<accession>A0A1I4XIU0</accession>
<dbReference type="InterPro" id="IPR012938">
    <property type="entry name" value="Glc/Sorbosone_DH"/>
</dbReference>
<dbReference type="Pfam" id="PF07995">
    <property type="entry name" value="GSDH"/>
    <property type="match status" value="1"/>
</dbReference>
<proteinExistence type="predicted"/>
<organism evidence="5 6">
    <name type="scientific">Nitrosospira briensis</name>
    <dbReference type="NCBI Taxonomy" id="35799"/>
    <lineage>
        <taxon>Bacteria</taxon>
        <taxon>Pseudomonadati</taxon>
        <taxon>Pseudomonadota</taxon>
        <taxon>Betaproteobacteria</taxon>
        <taxon>Nitrosomonadales</taxon>
        <taxon>Nitrosomonadaceae</taxon>
        <taxon>Nitrosospira</taxon>
    </lineage>
</organism>
<evidence type="ECO:0000259" key="3">
    <source>
        <dbReference type="Pfam" id="PF07589"/>
    </source>
</evidence>
<feature type="signal peptide" evidence="2">
    <location>
        <begin position="1"/>
        <end position="24"/>
    </location>
</feature>
<feature type="domain" description="Glucose/Sorbosone dehydrogenase" evidence="4">
    <location>
        <begin position="46"/>
        <end position="379"/>
    </location>
</feature>
<feature type="transmembrane region" description="Helical" evidence="1">
    <location>
        <begin position="396"/>
        <end position="413"/>
    </location>
</feature>
<dbReference type="SUPFAM" id="SSF50952">
    <property type="entry name" value="Soluble quinoprotein glucose dehydrogenase"/>
    <property type="match status" value="1"/>
</dbReference>
<evidence type="ECO:0000313" key="6">
    <source>
        <dbReference type="Proteomes" id="UP000183107"/>
    </source>
</evidence>
<feature type="domain" description="Ice-binding protein C-terminal" evidence="3">
    <location>
        <begin position="391"/>
        <end position="415"/>
    </location>
</feature>
<dbReference type="RefSeq" id="WP_074793625.1">
    <property type="nucleotide sequence ID" value="NZ_FOVJ01000001.1"/>
</dbReference>